<evidence type="ECO:0000313" key="1">
    <source>
        <dbReference type="EMBL" id="KAJ8618182.1"/>
    </source>
</evidence>
<accession>A0ACC2KB45</accession>
<keyword evidence="2" id="KW-1185">Reference proteome</keyword>
<proteinExistence type="predicted"/>
<sequence>MIMMRAIRGWNHSQVSTFVVDRYSLCGIFFLKDYESLHEQLSDLLRLDQLGRWSVVLIYKIRATET</sequence>
<dbReference type="Proteomes" id="UP001234297">
    <property type="component" value="Chromosome 4"/>
</dbReference>
<organism evidence="1 2">
    <name type="scientific">Persea americana</name>
    <name type="common">Avocado</name>
    <dbReference type="NCBI Taxonomy" id="3435"/>
    <lineage>
        <taxon>Eukaryota</taxon>
        <taxon>Viridiplantae</taxon>
        <taxon>Streptophyta</taxon>
        <taxon>Embryophyta</taxon>
        <taxon>Tracheophyta</taxon>
        <taxon>Spermatophyta</taxon>
        <taxon>Magnoliopsida</taxon>
        <taxon>Magnoliidae</taxon>
        <taxon>Laurales</taxon>
        <taxon>Lauraceae</taxon>
        <taxon>Persea</taxon>
    </lineage>
</organism>
<reference evidence="1 2" key="1">
    <citation type="journal article" date="2022" name="Hortic Res">
        <title>A haplotype resolved chromosomal level avocado genome allows analysis of novel avocado genes.</title>
        <authorList>
            <person name="Nath O."/>
            <person name="Fletcher S.J."/>
            <person name="Hayward A."/>
            <person name="Shaw L.M."/>
            <person name="Masouleh A.K."/>
            <person name="Furtado A."/>
            <person name="Henry R.J."/>
            <person name="Mitter N."/>
        </authorList>
    </citation>
    <scope>NUCLEOTIDE SEQUENCE [LARGE SCALE GENOMIC DNA]</scope>
    <source>
        <strain evidence="2">cv. Hass</strain>
    </source>
</reference>
<evidence type="ECO:0000313" key="2">
    <source>
        <dbReference type="Proteomes" id="UP001234297"/>
    </source>
</evidence>
<dbReference type="EMBL" id="CM056812">
    <property type="protein sequence ID" value="KAJ8618182.1"/>
    <property type="molecule type" value="Genomic_DNA"/>
</dbReference>
<name>A0ACC2KB45_PERAE</name>
<gene>
    <name evidence="1" type="ORF">MRB53_014368</name>
</gene>
<protein>
    <submittedName>
        <fullName evidence="1">Uncharacterized protein</fullName>
    </submittedName>
</protein>
<comment type="caution">
    <text evidence="1">The sequence shown here is derived from an EMBL/GenBank/DDBJ whole genome shotgun (WGS) entry which is preliminary data.</text>
</comment>